<evidence type="ECO:0000313" key="2">
    <source>
        <dbReference type="EMBL" id="KLE10434.1"/>
    </source>
</evidence>
<protein>
    <recommendedName>
        <fullName evidence="4">Lipoprotein</fullName>
    </recommendedName>
</protein>
<dbReference type="EMBL" id="JAIW01000025">
    <property type="protein sequence ID" value="KLE10434.1"/>
    <property type="molecule type" value="Genomic_DNA"/>
</dbReference>
<feature type="signal peptide" evidence="1">
    <location>
        <begin position="1"/>
        <end position="21"/>
    </location>
</feature>
<reference evidence="2 3" key="1">
    <citation type="submission" date="2014-01" db="EMBL/GenBank/DDBJ databases">
        <title>Development of a Comparative Genomic Fingerprinting Assay for High Resolution Genotyping of Arcobacter butzleri.</title>
        <authorList>
            <person name="Webb A.L."/>
            <person name="Inglis G.D."/>
            <person name="Kruczkiewicz P."/>
            <person name="Selinger L.B."/>
            <person name="Taboada E.N."/>
        </authorList>
    </citation>
    <scope>NUCLEOTIDE SEQUENCE [LARGE SCALE GENOMIC DNA]</scope>
    <source>
        <strain evidence="2 3">L355</strain>
    </source>
</reference>
<dbReference type="PROSITE" id="PS51257">
    <property type="entry name" value="PROKAR_LIPOPROTEIN"/>
    <property type="match status" value="1"/>
</dbReference>
<dbReference type="RefSeq" id="WP_052943085.1">
    <property type="nucleotide sequence ID" value="NZ_JAIW01000025.1"/>
</dbReference>
<sequence>MKKLFKMSVLFIILAIFGGCASSGVIPMDNGVYYISKSNARVGMGPPSPETISDVYREANDFCKTKNKEVKRINNIYTDSGFGKTANFALEFSCVKINPEE</sequence>
<proteinExistence type="predicted"/>
<dbReference type="AlphaFoldDB" id="A0A0G9KV29"/>
<comment type="caution">
    <text evidence="2">The sequence shown here is derived from an EMBL/GenBank/DDBJ whole genome shotgun (WGS) entry which is preliminary data.</text>
</comment>
<dbReference type="Proteomes" id="UP000035154">
    <property type="component" value="Unassembled WGS sequence"/>
</dbReference>
<name>A0A0G9KV29_9BACT</name>
<dbReference type="PATRIC" id="fig|1447263.3.peg.743"/>
<evidence type="ECO:0000313" key="3">
    <source>
        <dbReference type="Proteomes" id="UP000035154"/>
    </source>
</evidence>
<keyword evidence="1" id="KW-0732">Signal</keyword>
<organism evidence="2 3">
    <name type="scientific">Aliarcobacter butzleri L355</name>
    <dbReference type="NCBI Taxonomy" id="1447263"/>
    <lineage>
        <taxon>Bacteria</taxon>
        <taxon>Pseudomonadati</taxon>
        <taxon>Campylobacterota</taxon>
        <taxon>Epsilonproteobacteria</taxon>
        <taxon>Campylobacterales</taxon>
        <taxon>Arcobacteraceae</taxon>
        <taxon>Aliarcobacter</taxon>
    </lineage>
</organism>
<gene>
    <name evidence="2" type="ORF">AF80_03825</name>
</gene>
<evidence type="ECO:0000256" key="1">
    <source>
        <dbReference type="SAM" id="SignalP"/>
    </source>
</evidence>
<evidence type="ECO:0008006" key="4">
    <source>
        <dbReference type="Google" id="ProtNLM"/>
    </source>
</evidence>
<accession>A0A0G9KV29</accession>
<feature type="chain" id="PRO_5005198040" description="Lipoprotein" evidence="1">
    <location>
        <begin position="22"/>
        <end position="101"/>
    </location>
</feature>